<proteinExistence type="predicted"/>
<organism evidence="2 3">
    <name type="scientific">Exophiala bonariae</name>
    <dbReference type="NCBI Taxonomy" id="1690606"/>
    <lineage>
        <taxon>Eukaryota</taxon>
        <taxon>Fungi</taxon>
        <taxon>Dikarya</taxon>
        <taxon>Ascomycota</taxon>
        <taxon>Pezizomycotina</taxon>
        <taxon>Eurotiomycetes</taxon>
        <taxon>Chaetothyriomycetidae</taxon>
        <taxon>Chaetothyriales</taxon>
        <taxon>Herpotrichiellaceae</taxon>
        <taxon>Exophiala</taxon>
    </lineage>
</organism>
<dbReference type="GeneID" id="89974821"/>
<dbReference type="PANTHER" id="PTHR38886">
    <property type="entry name" value="SESA DOMAIN-CONTAINING PROTEIN"/>
    <property type="match status" value="1"/>
</dbReference>
<feature type="region of interest" description="Disordered" evidence="1">
    <location>
        <begin position="80"/>
        <end position="101"/>
    </location>
</feature>
<reference evidence="2 3" key="1">
    <citation type="submission" date="2023-08" db="EMBL/GenBank/DDBJ databases">
        <title>Black Yeasts Isolated from many extreme environments.</title>
        <authorList>
            <person name="Coleine C."/>
            <person name="Stajich J.E."/>
            <person name="Selbmann L."/>
        </authorList>
    </citation>
    <scope>NUCLEOTIDE SEQUENCE [LARGE SCALE GENOMIC DNA]</scope>
    <source>
        <strain evidence="2 3">CCFEE 5792</strain>
    </source>
</reference>
<sequence length="394" mass="43412">MSVVGISPSDFVAGGKAIAKATAALRDGGAKDSFQEADGSLQDRIAASVLLEQHFVTSQRGSPGSTALAETAKQLRERDQTFRKKHGKFSRSLGPQATGSRRKQVGSALKWAFKGEKDFEEHNNRVEAGTHATILNSILYAITLVRAHAGMLTVNRCASELSAGHHQESHNFLHKAKSGIEELQTKNSHISARLDNINDALTSRIGGLAKQVSGLSVAYHEDSRRLLGREHSGIEELEMNSSDLSVQLNRIDGALTSHFDTFADRIDDKISSSYGTLDENATCSQRTGASLIDITKTASDDQRCLIQPGVSNNNWKYQRVLTRLEHLEKQTMTRNSQMSNNCLPGEFVGAFFVLLCFCCHRYAMSVSNGWLEPMLMTKRDDVIRIFSQYLLDHA</sequence>
<evidence type="ECO:0000256" key="1">
    <source>
        <dbReference type="SAM" id="MobiDB-lite"/>
    </source>
</evidence>
<name>A0AAV9N424_9EURO</name>
<protein>
    <recommendedName>
        <fullName evidence="4">Fungal N-terminal domain-containing protein</fullName>
    </recommendedName>
</protein>
<dbReference type="AlphaFoldDB" id="A0AAV9N424"/>
<dbReference type="PANTHER" id="PTHR38886:SF1">
    <property type="entry name" value="NACHT-NTPASE AND P-LOOP NTPASES N-TERMINAL DOMAIN-CONTAINING PROTEIN"/>
    <property type="match status" value="1"/>
</dbReference>
<dbReference type="Proteomes" id="UP001358417">
    <property type="component" value="Unassembled WGS sequence"/>
</dbReference>
<dbReference type="EMBL" id="JAVRRD010000025">
    <property type="protein sequence ID" value="KAK5047553.1"/>
    <property type="molecule type" value="Genomic_DNA"/>
</dbReference>
<evidence type="ECO:0008006" key="4">
    <source>
        <dbReference type="Google" id="ProtNLM"/>
    </source>
</evidence>
<evidence type="ECO:0000313" key="2">
    <source>
        <dbReference type="EMBL" id="KAK5047553.1"/>
    </source>
</evidence>
<keyword evidence="3" id="KW-1185">Reference proteome</keyword>
<comment type="caution">
    <text evidence="2">The sequence shown here is derived from an EMBL/GenBank/DDBJ whole genome shotgun (WGS) entry which is preliminary data.</text>
</comment>
<evidence type="ECO:0000313" key="3">
    <source>
        <dbReference type="Proteomes" id="UP001358417"/>
    </source>
</evidence>
<dbReference type="RefSeq" id="XP_064703097.1">
    <property type="nucleotide sequence ID" value="XM_064850210.1"/>
</dbReference>
<gene>
    <name evidence="2" type="ORF">LTR84_006650</name>
</gene>
<accession>A0AAV9N424</accession>